<comment type="pathway">
    <text evidence="1">Protein modification; protein ubiquitination.</text>
</comment>
<comment type="similarity">
    <text evidence="2">Belongs to the Tdpoz family.</text>
</comment>
<dbReference type="InterPro" id="IPR008974">
    <property type="entry name" value="TRAF-like"/>
</dbReference>
<dbReference type="Pfam" id="PF22486">
    <property type="entry name" value="MATH_2"/>
    <property type="match status" value="1"/>
</dbReference>
<organism evidence="5 6">
    <name type="scientific">Sorghum bicolor</name>
    <name type="common">Sorghum</name>
    <name type="synonym">Sorghum vulgare</name>
    <dbReference type="NCBI Taxonomy" id="4558"/>
    <lineage>
        <taxon>Eukaryota</taxon>
        <taxon>Viridiplantae</taxon>
        <taxon>Streptophyta</taxon>
        <taxon>Embryophyta</taxon>
        <taxon>Tracheophyta</taxon>
        <taxon>Spermatophyta</taxon>
        <taxon>Magnoliopsida</taxon>
        <taxon>Liliopsida</taxon>
        <taxon>Poales</taxon>
        <taxon>Poaceae</taxon>
        <taxon>PACMAD clade</taxon>
        <taxon>Panicoideae</taxon>
        <taxon>Andropogonodae</taxon>
        <taxon>Andropogoneae</taxon>
        <taxon>Sorghinae</taxon>
        <taxon>Sorghum</taxon>
    </lineage>
</organism>
<dbReference type="SMART" id="SM00225">
    <property type="entry name" value="BTB"/>
    <property type="match status" value="1"/>
</dbReference>
<dbReference type="InterPro" id="IPR002083">
    <property type="entry name" value="MATH/TRAF_dom"/>
</dbReference>
<dbReference type="Gene3D" id="3.30.710.10">
    <property type="entry name" value="Potassium Channel Kv1.1, Chain A"/>
    <property type="match status" value="1"/>
</dbReference>
<evidence type="ECO:0000256" key="1">
    <source>
        <dbReference type="ARBA" id="ARBA00004906"/>
    </source>
</evidence>
<evidence type="ECO:0000259" key="4">
    <source>
        <dbReference type="PROSITE" id="PS50144"/>
    </source>
</evidence>
<keyword evidence="6" id="KW-1185">Reference proteome</keyword>
<feature type="domain" description="BTB" evidence="3">
    <location>
        <begin position="187"/>
        <end position="254"/>
    </location>
</feature>
<dbReference type="AlphaFoldDB" id="A0A1Z5RFG8"/>
<dbReference type="PANTHER" id="PTHR26379">
    <property type="entry name" value="BTB/POZ AND MATH DOMAIN-CONTAINING PROTEIN 1"/>
    <property type="match status" value="1"/>
</dbReference>
<evidence type="ECO:0000313" key="6">
    <source>
        <dbReference type="Proteomes" id="UP000000768"/>
    </source>
</evidence>
<dbReference type="InterPro" id="IPR011333">
    <property type="entry name" value="SKP1/BTB/POZ_sf"/>
</dbReference>
<proteinExistence type="inferred from homology"/>
<reference evidence="6" key="2">
    <citation type="journal article" date="2018" name="Plant J.">
        <title>The Sorghum bicolor reference genome: improved assembly, gene annotations, a transcriptome atlas, and signatures of genome organization.</title>
        <authorList>
            <person name="McCormick R.F."/>
            <person name="Truong S.K."/>
            <person name="Sreedasyam A."/>
            <person name="Jenkins J."/>
            <person name="Shu S."/>
            <person name="Sims D."/>
            <person name="Kennedy M."/>
            <person name="Amirebrahimi M."/>
            <person name="Weers B.D."/>
            <person name="McKinley B."/>
            <person name="Mattison A."/>
            <person name="Morishige D.T."/>
            <person name="Grimwood J."/>
            <person name="Schmutz J."/>
            <person name="Mullet J.E."/>
        </authorList>
    </citation>
    <scope>NUCLEOTIDE SEQUENCE [LARGE SCALE GENOMIC DNA]</scope>
    <source>
        <strain evidence="6">cv. BTx623</strain>
    </source>
</reference>
<sequence length="361" mass="40210">MDTGASSSTSTRAPEIVSESHTLTIASFSAKKASLQCGECVRSAQFGVGGSNWYIKVYPNGHDDGSRDSVSCFLARGKSGEPETTAEFTFELVNAAGNDNKSAKVRVTFANDASNAEHLGLQRAAADLQQQMRRRDRDDDRLVVRCRLGVFRGKPPSPLLAEQPTITVPPDDLAAAFLWLLNSKECSDITYEVGGTPFRAHSCVLAARSRVFRQQVRELNDRQDNLWRNIQNEDEEMTANAFEALLHVVYTDQLPDMTYVEPTDETVAAMLFAAERYDVERLKLRCEEWLCTFVTPLTVADILCMAVRYGGQLLQDACVRYAAPEYIWELVKQTEGFLQLRASCPHIVREIESKHTGANIS</sequence>
<dbReference type="PROSITE" id="PS50097">
    <property type="entry name" value="BTB"/>
    <property type="match status" value="1"/>
</dbReference>
<dbReference type="Proteomes" id="UP000000768">
    <property type="component" value="Chromosome 6"/>
</dbReference>
<dbReference type="InterPro" id="IPR056423">
    <property type="entry name" value="BACK_BPM_SPOP"/>
</dbReference>
<dbReference type="Pfam" id="PF24570">
    <property type="entry name" value="BACK_BPM_SPOP"/>
    <property type="match status" value="1"/>
</dbReference>
<dbReference type="CDD" id="cd00121">
    <property type="entry name" value="MATH"/>
    <property type="match status" value="1"/>
</dbReference>
<dbReference type="InterPro" id="IPR000210">
    <property type="entry name" value="BTB/POZ_dom"/>
</dbReference>
<protein>
    <recommendedName>
        <fullName evidence="7">BTB domain-containing protein</fullName>
    </recommendedName>
</protein>
<dbReference type="SUPFAM" id="SSF54695">
    <property type="entry name" value="POZ domain"/>
    <property type="match status" value="1"/>
</dbReference>
<evidence type="ECO:0000256" key="2">
    <source>
        <dbReference type="ARBA" id="ARBA00010846"/>
    </source>
</evidence>
<reference evidence="5 6" key="1">
    <citation type="journal article" date="2009" name="Nature">
        <title>The Sorghum bicolor genome and the diversification of grasses.</title>
        <authorList>
            <person name="Paterson A.H."/>
            <person name="Bowers J.E."/>
            <person name="Bruggmann R."/>
            <person name="Dubchak I."/>
            <person name="Grimwood J."/>
            <person name="Gundlach H."/>
            <person name="Haberer G."/>
            <person name="Hellsten U."/>
            <person name="Mitros T."/>
            <person name="Poliakov A."/>
            <person name="Schmutz J."/>
            <person name="Spannagl M."/>
            <person name="Tang H."/>
            <person name="Wang X."/>
            <person name="Wicker T."/>
            <person name="Bharti A.K."/>
            <person name="Chapman J."/>
            <person name="Feltus F.A."/>
            <person name="Gowik U."/>
            <person name="Grigoriev I.V."/>
            <person name="Lyons E."/>
            <person name="Maher C.A."/>
            <person name="Martis M."/>
            <person name="Narechania A."/>
            <person name="Otillar R.P."/>
            <person name="Penning B.W."/>
            <person name="Salamov A.A."/>
            <person name="Wang Y."/>
            <person name="Zhang L."/>
            <person name="Carpita N.C."/>
            <person name="Freeling M."/>
            <person name="Gingle A.R."/>
            <person name="Hash C.T."/>
            <person name="Keller B."/>
            <person name="Klein P."/>
            <person name="Kresovich S."/>
            <person name="McCann M.C."/>
            <person name="Ming R."/>
            <person name="Peterson D.G."/>
            <person name="Mehboob-ur-Rahman"/>
            <person name="Ware D."/>
            <person name="Westhoff P."/>
            <person name="Mayer K.F."/>
            <person name="Messing J."/>
            <person name="Rokhsar D.S."/>
        </authorList>
    </citation>
    <scope>NUCLEOTIDE SEQUENCE [LARGE SCALE GENOMIC DNA]</scope>
    <source>
        <strain evidence="6">cv. BTx623</strain>
    </source>
</reference>
<dbReference type="GO" id="GO:0016567">
    <property type="term" value="P:protein ubiquitination"/>
    <property type="evidence" value="ECO:0007669"/>
    <property type="project" value="InterPro"/>
</dbReference>
<dbReference type="InParanoid" id="A0A1Z5RFG8"/>
<dbReference type="PROSITE" id="PS50144">
    <property type="entry name" value="MATH"/>
    <property type="match status" value="1"/>
</dbReference>
<dbReference type="SUPFAM" id="SSF49599">
    <property type="entry name" value="TRAF domain-like"/>
    <property type="match status" value="1"/>
</dbReference>
<name>A0A1Z5RFG8_SORBI</name>
<dbReference type="Pfam" id="PF00651">
    <property type="entry name" value="BTB"/>
    <property type="match status" value="1"/>
</dbReference>
<gene>
    <name evidence="5" type="ORF">SORBI_3006G249800</name>
</gene>
<dbReference type="Gene3D" id="2.60.210.10">
    <property type="entry name" value="Apoptosis, Tumor Necrosis Factor Receptor Associated Protein 2, Chain A"/>
    <property type="match status" value="1"/>
</dbReference>
<accession>A0A1Z5RFG8</accession>
<feature type="domain" description="MATH" evidence="4">
    <location>
        <begin position="18"/>
        <end position="148"/>
    </location>
</feature>
<dbReference type="OMA" id="GSNWYIK"/>
<evidence type="ECO:0008006" key="7">
    <source>
        <dbReference type="Google" id="ProtNLM"/>
    </source>
</evidence>
<dbReference type="eggNOG" id="KOG1987">
    <property type="taxonomic scope" value="Eukaryota"/>
</dbReference>
<evidence type="ECO:0000259" key="3">
    <source>
        <dbReference type="PROSITE" id="PS50097"/>
    </source>
</evidence>
<dbReference type="PANTHER" id="PTHR26379:SF265">
    <property type="entry name" value="BTB DOMAIN-CONTAINING PROTEIN"/>
    <property type="match status" value="1"/>
</dbReference>
<evidence type="ECO:0000313" key="5">
    <source>
        <dbReference type="EMBL" id="OQU82492.1"/>
    </source>
</evidence>
<dbReference type="EMBL" id="CM000765">
    <property type="protein sequence ID" value="OQU82492.1"/>
    <property type="molecule type" value="Genomic_DNA"/>
</dbReference>
<dbReference type="InterPro" id="IPR045005">
    <property type="entry name" value="BPM1-6"/>
</dbReference>
<dbReference type="Gramene" id="OQU82492">
    <property type="protein sequence ID" value="OQU82492"/>
    <property type="gene ID" value="SORBI_3006G249800"/>
</dbReference>